<accession>A0A6A6HWB9</accession>
<keyword evidence="5" id="KW-1185">Reference proteome</keyword>
<sequence>MREAKFGYSRTSCLDSSHSILLNYLTLRRVGNTQLHCRVTDFGAFTAAVTILLLHIQDSSLEARPERRGDIGLVQRILRSMDGLAKSSKRESVAQQSADVLAKLLNYHKADPSASRNLQLTVPYFGTVTITMPNISNPTLVEPPYAPSAVVYDTTSPIAFEQARPNQRQQPVNYCPDSTANVEPFHVSFGPQFTMGGTENGDLHSLSDLDAILFDGLLEHDLPNWDWNQI</sequence>
<evidence type="ECO:0000313" key="5">
    <source>
        <dbReference type="Proteomes" id="UP000800094"/>
    </source>
</evidence>
<dbReference type="Proteomes" id="UP000800094">
    <property type="component" value="Unassembled WGS sequence"/>
</dbReference>
<dbReference type="EMBL" id="ML987207">
    <property type="protein sequence ID" value="KAF2242504.1"/>
    <property type="molecule type" value="Genomic_DNA"/>
</dbReference>
<reference evidence="4" key="1">
    <citation type="journal article" date="2020" name="Stud. Mycol.">
        <title>101 Dothideomycetes genomes: a test case for predicting lifestyles and emergence of pathogens.</title>
        <authorList>
            <person name="Haridas S."/>
            <person name="Albert R."/>
            <person name="Binder M."/>
            <person name="Bloem J."/>
            <person name="Labutti K."/>
            <person name="Salamov A."/>
            <person name="Andreopoulos B."/>
            <person name="Baker S."/>
            <person name="Barry K."/>
            <person name="Bills G."/>
            <person name="Bluhm B."/>
            <person name="Cannon C."/>
            <person name="Castanera R."/>
            <person name="Culley D."/>
            <person name="Daum C."/>
            <person name="Ezra D."/>
            <person name="Gonzalez J."/>
            <person name="Henrissat B."/>
            <person name="Kuo A."/>
            <person name="Liang C."/>
            <person name="Lipzen A."/>
            <person name="Lutzoni F."/>
            <person name="Magnuson J."/>
            <person name="Mondo S."/>
            <person name="Nolan M."/>
            <person name="Ohm R."/>
            <person name="Pangilinan J."/>
            <person name="Park H.-J."/>
            <person name="Ramirez L."/>
            <person name="Alfaro M."/>
            <person name="Sun H."/>
            <person name="Tritt A."/>
            <person name="Yoshinaga Y."/>
            <person name="Zwiers L.-H."/>
            <person name="Turgeon B."/>
            <person name="Goodwin S."/>
            <person name="Spatafora J."/>
            <person name="Crous P."/>
            <person name="Grigoriev I."/>
        </authorList>
    </citation>
    <scope>NUCLEOTIDE SEQUENCE</scope>
    <source>
        <strain evidence="4">CBS 122368</strain>
    </source>
</reference>
<dbReference type="PANTHER" id="PTHR47840:SF1">
    <property type="entry name" value="ZN(II)2CYS6 TRANSCRIPTION FACTOR (EUROFUNG)"/>
    <property type="match status" value="1"/>
</dbReference>
<evidence type="ECO:0000313" key="4">
    <source>
        <dbReference type="EMBL" id="KAF2242504.1"/>
    </source>
</evidence>
<dbReference type="RefSeq" id="XP_033677508.1">
    <property type="nucleotide sequence ID" value="XM_033835955.1"/>
</dbReference>
<keyword evidence="2" id="KW-0804">Transcription</keyword>
<dbReference type="GeneID" id="54589285"/>
<keyword evidence="1" id="KW-0805">Transcription regulation</keyword>
<keyword evidence="3" id="KW-0539">Nucleus</keyword>
<dbReference type="AlphaFoldDB" id="A0A6A6HWB9"/>
<proteinExistence type="predicted"/>
<evidence type="ECO:0000256" key="3">
    <source>
        <dbReference type="ARBA" id="ARBA00023242"/>
    </source>
</evidence>
<name>A0A6A6HWB9_9PLEO</name>
<evidence type="ECO:0000256" key="2">
    <source>
        <dbReference type="ARBA" id="ARBA00023163"/>
    </source>
</evidence>
<evidence type="ECO:0000256" key="1">
    <source>
        <dbReference type="ARBA" id="ARBA00023015"/>
    </source>
</evidence>
<dbReference type="OrthoDB" id="5392779at2759"/>
<gene>
    <name evidence="4" type="ORF">BU26DRAFT_609854</name>
</gene>
<dbReference type="PANTHER" id="PTHR47840">
    <property type="entry name" value="ZN(II)2CYS6 TRANSCRIPTION FACTOR (EUROFUNG)-RELATED"/>
    <property type="match status" value="1"/>
</dbReference>
<protein>
    <submittedName>
        <fullName evidence="4">Uncharacterized protein</fullName>
    </submittedName>
</protein>
<organism evidence="4 5">
    <name type="scientific">Trematosphaeria pertusa</name>
    <dbReference type="NCBI Taxonomy" id="390896"/>
    <lineage>
        <taxon>Eukaryota</taxon>
        <taxon>Fungi</taxon>
        <taxon>Dikarya</taxon>
        <taxon>Ascomycota</taxon>
        <taxon>Pezizomycotina</taxon>
        <taxon>Dothideomycetes</taxon>
        <taxon>Pleosporomycetidae</taxon>
        <taxon>Pleosporales</taxon>
        <taxon>Massarineae</taxon>
        <taxon>Trematosphaeriaceae</taxon>
        <taxon>Trematosphaeria</taxon>
    </lineage>
</organism>
<dbReference type="CDD" id="cd12148">
    <property type="entry name" value="fungal_TF_MHR"/>
    <property type="match status" value="1"/>
</dbReference>